<dbReference type="PANTHER" id="PTHR32125:SF4">
    <property type="entry name" value="2-C-METHYL-D-ERYTHRITOL 4-PHOSPHATE CYTIDYLYLTRANSFERASE, CHLOROPLASTIC"/>
    <property type="match status" value="1"/>
</dbReference>
<dbReference type="InterPro" id="IPR050088">
    <property type="entry name" value="IspD/TarI_cytidylyltransf_bact"/>
</dbReference>
<protein>
    <submittedName>
        <fullName evidence="4">IspD/TarI family cytidylyltransferase</fullName>
    </submittedName>
</protein>
<dbReference type="Pfam" id="PF01128">
    <property type="entry name" value="IspD"/>
    <property type="match status" value="1"/>
</dbReference>
<feature type="compositionally biased region" description="Basic and acidic residues" evidence="3">
    <location>
        <begin position="235"/>
        <end position="245"/>
    </location>
</feature>
<dbReference type="PANTHER" id="PTHR32125">
    <property type="entry name" value="2-C-METHYL-D-ERYTHRITOL 4-PHOSPHATE CYTIDYLYLTRANSFERASE, CHLOROPLASTIC"/>
    <property type="match status" value="1"/>
</dbReference>
<feature type="region of interest" description="Disordered" evidence="3">
    <location>
        <begin position="225"/>
        <end position="245"/>
    </location>
</feature>
<dbReference type="Proteomes" id="UP001500571">
    <property type="component" value="Unassembled WGS sequence"/>
</dbReference>
<gene>
    <name evidence="4" type="ORF">GCM10009798_00640</name>
</gene>
<dbReference type="InterPro" id="IPR029044">
    <property type="entry name" value="Nucleotide-diphossugar_trans"/>
</dbReference>
<proteinExistence type="predicted"/>
<dbReference type="EMBL" id="BAAAPB010000001">
    <property type="protein sequence ID" value="GAA1945533.1"/>
    <property type="molecule type" value="Genomic_DNA"/>
</dbReference>
<dbReference type="Gene3D" id="3.90.550.10">
    <property type="entry name" value="Spore Coat Polysaccharide Biosynthesis Protein SpsA, Chain A"/>
    <property type="match status" value="1"/>
</dbReference>
<organism evidence="4 5">
    <name type="scientific">Nocardioides panacihumi</name>
    <dbReference type="NCBI Taxonomy" id="400774"/>
    <lineage>
        <taxon>Bacteria</taxon>
        <taxon>Bacillati</taxon>
        <taxon>Actinomycetota</taxon>
        <taxon>Actinomycetes</taxon>
        <taxon>Propionibacteriales</taxon>
        <taxon>Nocardioidaceae</taxon>
        <taxon>Nocardioides</taxon>
    </lineage>
</organism>
<dbReference type="RefSeq" id="WP_344041217.1">
    <property type="nucleotide sequence ID" value="NZ_BAAAPB010000001.1"/>
</dbReference>
<evidence type="ECO:0000256" key="2">
    <source>
        <dbReference type="ARBA" id="ARBA00022695"/>
    </source>
</evidence>
<dbReference type="SUPFAM" id="SSF53448">
    <property type="entry name" value="Nucleotide-diphospho-sugar transferases"/>
    <property type="match status" value="1"/>
</dbReference>
<sequence>MSSALVVLAAGSGTRVGAGVNKVLLPLADTTVLGLSLRAALEVDDVRRIVLVVRPGEQDDVARAVLPVLGAGEVRVVEGGATRHASEWAALNALRADIEAGEVDVVAIHDGARPLASSELFATTIEVAREVGGAIPVVPLSGVADRAGLRPHPGVVGVQTPQAFRAADLLAAHTAANADGFEATDTAACLAAYSDVRVAGVPSSSLNLKVTFAEDVAAVATLLQSPRRQSPRSETAIRPDPDRMD</sequence>
<keyword evidence="2 4" id="KW-0548">Nucleotidyltransferase</keyword>
<name>A0ABN2Q695_9ACTN</name>
<dbReference type="CDD" id="cd02516">
    <property type="entry name" value="CDP-ME_synthetase"/>
    <property type="match status" value="1"/>
</dbReference>
<comment type="caution">
    <text evidence="4">The sequence shown here is derived from an EMBL/GenBank/DDBJ whole genome shotgun (WGS) entry which is preliminary data.</text>
</comment>
<accession>A0ABN2Q695</accession>
<evidence type="ECO:0000256" key="1">
    <source>
        <dbReference type="ARBA" id="ARBA00022679"/>
    </source>
</evidence>
<keyword evidence="5" id="KW-1185">Reference proteome</keyword>
<evidence type="ECO:0000256" key="3">
    <source>
        <dbReference type="SAM" id="MobiDB-lite"/>
    </source>
</evidence>
<evidence type="ECO:0000313" key="4">
    <source>
        <dbReference type="EMBL" id="GAA1945533.1"/>
    </source>
</evidence>
<reference evidence="4 5" key="1">
    <citation type="journal article" date="2019" name="Int. J. Syst. Evol. Microbiol.">
        <title>The Global Catalogue of Microorganisms (GCM) 10K type strain sequencing project: providing services to taxonomists for standard genome sequencing and annotation.</title>
        <authorList>
            <consortium name="The Broad Institute Genomics Platform"/>
            <consortium name="The Broad Institute Genome Sequencing Center for Infectious Disease"/>
            <person name="Wu L."/>
            <person name="Ma J."/>
        </authorList>
    </citation>
    <scope>NUCLEOTIDE SEQUENCE [LARGE SCALE GENOMIC DNA]</scope>
    <source>
        <strain evidence="4 5">JCM 15309</strain>
    </source>
</reference>
<dbReference type="GO" id="GO:0016779">
    <property type="term" value="F:nucleotidyltransferase activity"/>
    <property type="evidence" value="ECO:0007669"/>
    <property type="project" value="UniProtKB-KW"/>
</dbReference>
<evidence type="ECO:0000313" key="5">
    <source>
        <dbReference type="Proteomes" id="UP001500571"/>
    </source>
</evidence>
<keyword evidence="1" id="KW-0808">Transferase</keyword>
<dbReference type="InterPro" id="IPR034683">
    <property type="entry name" value="IspD/TarI"/>
</dbReference>